<evidence type="ECO:0000313" key="4">
    <source>
        <dbReference type="Proteomes" id="UP000652761"/>
    </source>
</evidence>
<dbReference type="InterPro" id="IPR013766">
    <property type="entry name" value="Thioredoxin_domain"/>
</dbReference>
<dbReference type="OrthoDB" id="1899781at2759"/>
<dbReference type="EMBL" id="NMUH01000561">
    <property type="protein sequence ID" value="MQL81346.1"/>
    <property type="molecule type" value="Genomic_DNA"/>
</dbReference>
<sequence>MAVGLLYLLTLVNWVIASASPPIGVSATSAVCPRPERALLDAALRSQCPSCVERSSPLEVSGEILDKELAHIQNNTFCAVLFYASWCPFSRSSRSIFDALSIMFPQIRHFVVEESSALPSLFSRYGVHSFPSILIVDGETRVRYHGSKDTKSLILFYREMTGLHPAVDFSVYQHVESANQGSVWLWDSTPNEIFARAPYLAFSFLFLCLRAFLYFSPEILSRLEVVWFSYVWHVNWHIFGEWSQLLERALHIIDVKRLCNKLRLSNKTNFHGGANNARVWASSLTSVSLGESSSSRSAQLDS</sequence>
<proteinExistence type="predicted"/>
<evidence type="ECO:0000313" key="3">
    <source>
        <dbReference type="EMBL" id="MQL81346.1"/>
    </source>
</evidence>
<gene>
    <name evidence="3" type="ORF">Taro_013810</name>
</gene>
<feature type="domain" description="Thioredoxin" evidence="2">
    <location>
        <begin position="72"/>
        <end position="155"/>
    </location>
</feature>
<protein>
    <recommendedName>
        <fullName evidence="2">Thioredoxin domain-containing protein</fullName>
    </recommendedName>
</protein>
<dbReference type="InterPro" id="IPR044794">
    <property type="entry name" value="APRL5/7"/>
</dbReference>
<evidence type="ECO:0000256" key="1">
    <source>
        <dbReference type="SAM" id="SignalP"/>
    </source>
</evidence>
<keyword evidence="4" id="KW-1185">Reference proteome</keyword>
<dbReference type="Gene3D" id="3.40.30.10">
    <property type="entry name" value="Glutaredoxin"/>
    <property type="match status" value="1"/>
</dbReference>
<dbReference type="CDD" id="cd02999">
    <property type="entry name" value="PDI_a_ERp44_like"/>
    <property type="match status" value="1"/>
</dbReference>
<dbReference type="PANTHER" id="PTHR47126:SF3">
    <property type="entry name" value="5'-ADENYLYLSULFATE REDUCTASE-LIKE 5"/>
    <property type="match status" value="1"/>
</dbReference>
<dbReference type="AlphaFoldDB" id="A0A843UH40"/>
<feature type="chain" id="PRO_5032540555" description="Thioredoxin domain-containing protein" evidence="1">
    <location>
        <begin position="20"/>
        <end position="302"/>
    </location>
</feature>
<evidence type="ECO:0000259" key="2">
    <source>
        <dbReference type="Pfam" id="PF00085"/>
    </source>
</evidence>
<organism evidence="3 4">
    <name type="scientific">Colocasia esculenta</name>
    <name type="common">Wild taro</name>
    <name type="synonym">Arum esculentum</name>
    <dbReference type="NCBI Taxonomy" id="4460"/>
    <lineage>
        <taxon>Eukaryota</taxon>
        <taxon>Viridiplantae</taxon>
        <taxon>Streptophyta</taxon>
        <taxon>Embryophyta</taxon>
        <taxon>Tracheophyta</taxon>
        <taxon>Spermatophyta</taxon>
        <taxon>Magnoliopsida</taxon>
        <taxon>Liliopsida</taxon>
        <taxon>Araceae</taxon>
        <taxon>Aroideae</taxon>
        <taxon>Colocasieae</taxon>
        <taxon>Colocasia</taxon>
    </lineage>
</organism>
<name>A0A843UH40_COLES</name>
<dbReference type="Pfam" id="PF00085">
    <property type="entry name" value="Thioredoxin"/>
    <property type="match status" value="1"/>
</dbReference>
<keyword evidence="1" id="KW-0732">Signal</keyword>
<dbReference type="PANTHER" id="PTHR47126">
    <property type="entry name" value="5'-ADENYLYLSULFATE REDUCTASE-LIKE 7"/>
    <property type="match status" value="1"/>
</dbReference>
<dbReference type="SMR" id="A0A843UH40"/>
<feature type="signal peptide" evidence="1">
    <location>
        <begin position="1"/>
        <end position="19"/>
    </location>
</feature>
<reference evidence="3" key="1">
    <citation type="submission" date="2017-07" db="EMBL/GenBank/DDBJ databases">
        <title>Taro Niue Genome Assembly and Annotation.</title>
        <authorList>
            <person name="Atibalentja N."/>
            <person name="Keating K."/>
            <person name="Fields C.J."/>
        </authorList>
    </citation>
    <scope>NUCLEOTIDE SEQUENCE</scope>
    <source>
        <strain evidence="3">Niue_2</strain>
        <tissue evidence="3">Leaf</tissue>
    </source>
</reference>
<accession>A0A843UH40</accession>
<comment type="caution">
    <text evidence="3">The sequence shown here is derived from an EMBL/GenBank/DDBJ whole genome shotgun (WGS) entry which is preliminary data.</text>
</comment>
<dbReference type="SUPFAM" id="SSF52833">
    <property type="entry name" value="Thioredoxin-like"/>
    <property type="match status" value="1"/>
</dbReference>
<dbReference type="Proteomes" id="UP000652761">
    <property type="component" value="Unassembled WGS sequence"/>
</dbReference>
<dbReference type="InterPro" id="IPR036249">
    <property type="entry name" value="Thioredoxin-like_sf"/>
</dbReference>